<sequence length="260" mass="29968">MIAKELQVSRASVKYHCIKNNLGGVIAHNPLVDEAYEKFINGFNKRHSKGFIYVSGFVNSESSVLIRCKQCGKEFKRSAQIARKDKKLTCGYCKTLDIERRLQEKEIERKVEQEIRKKNKEQLLVSKQQKREQSLITLCQVCGNTFKGSRLGLKYCSKECKKKHNNRAKELKRRKRIALNGEIDSDISLERLIKKECNVCYICKGECDINDYTITNEGHFVVGSNYPSIEHVIPISKGGKHTWNNIKLAHHYCNTIKSNK</sequence>
<protein>
    <submittedName>
        <fullName evidence="2">HNH endonuclease</fullName>
    </submittedName>
</protein>
<dbReference type="InterPro" id="IPR002711">
    <property type="entry name" value="HNH"/>
</dbReference>
<dbReference type="Proteomes" id="UP000309400">
    <property type="component" value="Unassembled WGS sequence"/>
</dbReference>
<dbReference type="AlphaFoldDB" id="A0ABD7RRS0"/>
<proteinExistence type="predicted"/>
<reference evidence="2 3" key="1">
    <citation type="submission" date="2019-06" db="EMBL/GenBank/DDBJ databases">
        <title>Biocontrol Bacillus strains from Vietnam.</title>
        <authorList>
            <person name="Borriss R."/>
            <person name="Lasch P."/>
            <person name="Thanh Tam L.T."/>
        </authorList>
    </citation>
    <scope>NUCLEOTIDE SEQUENCE [LARGE SCALE GENOMIC DNA]</scope>
    <source>
        <strain evidence="2 3">A8</strain>
    </source>
</reference>
<dbReference type="Gene3D" id="1.10.30.50">
    <property type="match status" value="1"/>
</dbReference>
<gene>
    <name evidence="2" type="ORF">FHG65_00210</name>
</gene>
<feature type="domain" description="HNH" evidence="1">
    <location>
        <begin position="225"/>
        <end position="260"/>
    </location>
</feature>
<name>A0ABD7RRS0_BACCE</name>
<dbReference type="InterPro" id="IPR003615">
    <property type="entry name" value="HNH_nuc"/>
</dbReference>
<keyword evidence="2" id="KW-0255">Endonuclease</keyword>
<evidence type="ECO:0000313" key="2">
    <source>
        <dbReference type="EMBL" id="TNC03428.1"/>
    </source>
</evidence>
<organism evidence="2 3">
    <name type="scientific">Bacillus cereus</name>
    <dbReference type="NCBI Taxonomy" id="1396"/>
    <lineage>
        <taxon>Bacteria</taxon>
        <taxon>Bacillati</taxon>
        <taxon>Bacillota</taxon>
        <taxon>Bacilli</taxon>
        <taxon>Bacillales</taxon>
        <taxon>Bacillaceae</taxon>
        <taxon>Bacillus</taxon>
        <taxon>Bacillus cereus group</taxon>
    </lineage>
</organism>
<accession>A0ABD7RRS0</accession>
<keyword evidence="2" id="KW-0378">Hydrolase</keyword>
<evidence type="ECO:0000259" key="1">
    <source>
        <dbReference type="Pfam" id="PF01844"/>
    </source>
</evidence>
<keyword evidence="2" id="KW-0540">Nuclease</keyword>
<dbReference type="CDD" id="cd00085">
    <property type="entry name" value="HNHc"/>
    <property type="match status" value="1"/>
</dbReference>
<dbReference type="GO" id="GO:0004519">
    <property type="term" value="F:endonuclease activity"/>
    <property type="evidence" value="ECO:0007669"/>
    <property type="project" value="UniProtKB-KW"/>
</dbReference>
<dbReference type="Pfam" id="PF01844">
    <property type="entry name" value="HNH"/>
    <property type="match status" value="1"/>
</dbReference>
<dbReference type="EMBL" id="VDDR01000001">
    <property type="protein sequence ID" value="TNC03428.1"/>
    <property type="molecule type" value="Genomic_DNA"/>
</dbReference>
<evidence type="ECO:0000313" key="3">
    <source>
        <dbReference type="Proteomes" id="UP000309400"/>
    </source>
</evidence>
<comment type="caution">
    <text evidence="2">The sequence shown here is derived from an EMBL/GenBank/DDBJ whole genome shotgun (WGS) entry which is preliminary data.</text>
</comment>